<reference evidence="4" key="2">
    <citation type="submission" date="2015-03" db="UniProtKB">
        <authorList>
            <consortium name="EnsemblPlants"/>
        </authorList>
    </citation>
    <scope>IDENTIFICATION</scope>
</reference>
<feature type="repeat" description="PPR" evidence="3">
    <location>
        <begin position="245"/>
        <end position="279"/>
    </location>
</feature>
<name>A0A0D3AI67_BRAOL</name>
<evidence type="ECO:0000256" key="1">
    <source>
        <dbReference type="ARBA" id="ARBA00007626"/>
    </source>
</evidence>
<evidence type="ECO:0000313" key="4">
    <source>
        <dbReference type="EnsemblPlants" id="Bo2g009000.1"/>
    </source>
</evidence>
<dbReference type="Gramene" id="Bo2g009000.1">
    <property type="protein sequence ID" value="Bo2g009000.1"/>
    <property type="gene ID" value="Bo2g009000"/>
</dbReference>
<organism evidence="4 5">
    <name type="scientific">Brassica oleracea var. oleracea</name>
    <dbReference type="NCBI Taxonomy" id="109376"/>
    <lineage>
        <taxon>Eukaryota</taxon>
        <taxon>Viridiplantae</taxon>
        <taxon>Streptophyta</taxon>
        <taxon>Embryophyta</taxon>
        <taxon>Tracheophyta</taxon>
        <taxon>Spermatophyta</taxon>
        <taxon>Magnoliopsida</taxon>
        <taxon>eudicotyledons</taxon>
        <taxon>Gunneridae</taxon>
        <taxon>Pentapetalae</taxon>
        <taxon>rosids</taxon>
        <taxon>malvids</taxon>
        <taxon>Brassicales</taxon>
        <taxon>Brassicaceae</taxon>
        <taxon>Brassiceae</taxon>
        <taxon>Brassica</taxon>
    </lineage>
</organism>
<dbReference type="GO" id="GO:0003729">
    <property type="term" value="F:mRNA binding"/>
    <property type="evidence" value="ECO:0007669"/>
    <property type="project" value="TreeGrafter"/>
</dbReference>
<dbReference type="OMA" id="ECIHECE"/>
<feature type="repeat" description="PPR" evidence="3">
    <location>
        <begin position="140"/>
        <end position="174"/>
    </location>
</feature>
<comment type="similarity">
    <text evidence="1">Belongs to the PPR family. P subfamily.</text>
</comment>
<dbReference type="AlphaFoldDB" id="A0A0D3AI67"/>
<feature type="repeat" description="PPR" evidence="3">
    <location>
        <begin position="175"/>
        <end position="209"/>
    </location>
</feature>
<dbReference type="eggNOG" id="KOG4197">
    <property type="taxonomic scope" value="Eukaryota"/>
</dbReference>
<proteinExistence type="inferred from homology"/>
<dbReference type="PROSITE" id="PS51375">
    <property type="entry name" value="PPR"/>
    <property type="match status" value="5"/>
</dbReference>
<dbReference type="HOGENOM" id="CLU_934906_0_0_1"/>
<protein>
    <recommendedName>
        <fullName evidence="6">Pentacotripeptide-repeat region of PRORP domain-containing protein</fullName>
    </recommendedName>
</protein>
<dbReference type="Pfam" id="PF13041">
    <property type="entry name" value="PPR_2"/>
    <property type="match status" value="2"/>
</dbReference>
<evidence type="ECO:0000313" key="5">
    <source>
        <dbReference type="Proteomes" id="UP000032141"/>
    </source>
</evidence>
<evidence type="ECO:0000256" key="2">
    <source>
        <dbReference type="ARBA" id="ARBA00022737"/>
    </source>
</evidence>
<keyword evidence="2" id="KW-0677">Repeat</keyword>
<keyword evidence="5" id="KW-1185">Reference proteome</keyword>
<dbReference type="Pfam" id="PF01535">
    <property type="entry name" value="PPR"/>
    <property type="match status" value="2"/>
</dbReference>
<feature type="repeat" description="PPR" evidence="3">
    <location>
        <begin position="210"/>
        <end position="244"/>
    </location>
</feature>
<accession>A0A0D3AI67</accession>
<dbReference type="EnsemblPlants" id="Bo2g009000.1">
    <property type="protein sequence ID" value="Bo2g009000.1"/>
    <property type="gene ID" value="Bo2g009000"/>
</dbReference>
<dbReference type="PANTHER" id="PTHR47938:SF46">
    <property type="entry name" value="PENTACOTRIPEPTIDE-REPEAT REGION OF PRORP DOMAIN-CONTAINING PROTEIN"/>
    <property type="match status" value="1"/>
</dbReference>
<dbReference type="InterPro" id="IPR002885">
    <property type="entry name" value="PPR_rpt"/>
</dbReference>
<dbReference type="NCBIfam" id="TIGR00756">
    <property type="entry name" value="PPR"/>
    <property type="match status" value="4"/>
</dbReference>
<evidence type="ECO:0000256" key="3">
    <source>
        <dbReference type="PROSITE-ProRule" id="PRU00708"/>
    </source>
</evidence>
<evidence type="ECO:0008006" key="6">
    <source>
        <dbReference type="Google" id="ProtNLM"/>
    </source>
</evidence>
<dbReference type="PANTHER" id="PTHR47938">
    <property type="entry name" value="RESPIRATORY COMPLEX I CHAPERONE (CIA84), PUTATIVE (AFU_ORTHOLOGUE AFUA_2G06020)-RELATED"/>
    <property type="match status" value="1"/>
</dbReference>
<dbReference type="InterPro" id="IPR011990">
    <property type="entry name" value="TPR-like_helical_dom_sf"/>
</dbReference>
<reference evidence="4 5" key="1">
    <citation type="journal article" date="2014" name="Genome Biol.">
        <title>Transcriptome and methylome profiling reveals relics of genome dominance in the mesopolyploid Brassica oleracea.</title>
        <authorList>
            <person name="Parkin I.A."/>
            <person name="Koh C."/>
            <person name="Tang H."/>
            <person name="Robinson S.J."/>
            <person name="Kagale S."/>
            <person name="Clarke W.E."/>
            <person name="Town C.D."/>
            <person name="Nixon J."/>
            <person name="Krishnakumar V."/>
            <person name="Bidwell S.L."/>
            <person name="Denoeud F."/>
            <person name="Belcram H."/>
            <person name="Links M.G."/>
            <person name="Just J."/>
            <person name="Clarke C."/>
            <person name="Bender T."/>
            <person name="Huebert T."/>
            <person name="Mason A.S."/>
            <person name="Pires J.C."/>
            <person name="Barker G."/>
            <person name="Moore J."/>
            <person name="Walley P.G."/>
            <person name="Manoli S."/>
            <person name="Batley J."/>
            <person name="Edwards D."/>
            <person name="Nelson M.N."/>
            <person name="Wang X."/>
            <person name="Paterson A.H."/>
            <person name="King G."/>
            <person name="Bancroft I."/>
            <person name="Chalhoub B."/>
            <person name="Sharpe A.G."/>
        </authorList>
    </citation>
    <scope>NUCLEOTIDE SEQUENCE</scope>
    <source>
        <strain evidence="4 5">cv. TO1000</strain>
    </source>
</reference>
<feature type="repeat" description="PPR" evidence="3">
    <location>
        <begin position="105"/>
        <end position="139"/>
    </location>
</feature>
<dbReference type="Gene3D" id="1.25.40.10">
    <property type="entry name" value="Tetratricopeptide repeat domain"/>
    <property type="match status" value="1"/>
</dbReference>
<sequence length="298" mass="32994">MGLCVPNEYTYNCLLEAISRSNSSLVDLVETRLTATLGSVRERKVSVGSIQNFVGENLFGNDEFDGESEIIQILKDHNKASLPDLDCLSSVINCLVKANEVDNAVRWYNDIMIKALCKARRATEADSLFNEMVSKGLKPSVATYNSMVDGWCKEGEIDLAMSCVARMYEDEKDPDVVTYTSLIHGLCASGRPGEAVSRWNEMKGRGCCPNEITFMALIQGLCKCGWTSEALVYFREMEAKEMEPDSGVYVSLVSSFLLSGNISEGFGIFREMVCKGRFPVLVDRNYMVAVDAADKSFC</sequence>
<dbReference type="Proteomes" id="UP000032141">
    <property type="component" value="Chromosome C2"/>
</dbReference>